<evidence type="ECO:0008006" key="4">
    <source>
        <dbReference type="Google" id="ProtNLM"/>
    </source>
</evidence>
<evidence type="ECO:0000313" key="3">
    <source>
        <dbReference type="Proteomes" id="UP001642484"/>
    </source>
</evidence>
<sequence length="530" mass="57825">MTDPMDARRARAAYAEAWCLYVWVPAIDAFLGGQGAVDSRPLGLGDVCLLPLALAGTLVLEYGWSAGCLRVAHAVKLMMFAYRMPLVWDHECWAALTELSFLFWGEEKNFRSFWQLCRGQLLLLYASAAWWKLNTSFLDPRTSCSTVILTQLLSAYAPHELALQLAPLIVRLAPIMGLAGEAIIAVLLLVRPALGVVTASAFHLLVLLAPAPNFAGGFSVCCAARLLLLLPLEAAARCSLLNPLVVLTCAVFAALVPSCAFGAFGALLAMTLQGVSEVQTTAKETLGSLQRVVLCASFLYAFVLPVLGLQHMASCSMYANLKHYGGSNHLIVPTGLLQDWFGDSSTASSPFDAFGGGLVRVDDFGGVDDLRRNAWSDVEPPRAVQLLTANGHSGRQFAAYYARMDSLKAAGVQSLHVHHPVVMPAFELRRALARSARSDSADSDPSSSVRVVRLPQRLRTPKEWRDFQGVQLHFWPNGSCTKDEENLSDVPCATDDLTLFLPPPWWLRKILLPYPYPLLPEDDTEIHCSS</sequence>
<proteinExistence type="predicted"/>
<keyword evidence="1" id="KW-0472">Membrane</keyword>
<feature type="transmembrane region" description="Helical" evidence="1">
    <location>
        <begin position="214"/>
        <end position="232"/>
    </location>
</feature>
<evidence type="ECO:0000256" key="1">
    <source>
        <dbReference type="SAM" id="Phobius"/>
    </source>
</evidence>
<organism evidence="2 3">
    <name type="scientific">Durusdinium trenchii</name>
    <dbReference type="NCBI Taxonomy" id="1381693"/>
    <lineage>
        <taxon>Eukaryota</taxon>
        <taxon>Sar</taxon>
        <taxon>Alveolata</taxon>
        <taxon>Dinophyceae</taxon>
        <taxon>Suessiales</taxon>
        <taxon>Symbiodiniaceae</taxon>
        <taxon>Durusdinium</taxon>
    </lineage>
</organism>
<comment type="caution">
    <text evidence="2">The sequence shown here is derived from an EMBL/GenBank/DDBJ whole genome shotgun (WGS) entry which is preliminary data.</text>
</comment>
<dbReference type="Proteomes" id="UP001642484">
    <property type="component" value="Unassembled WGS sequence"/>
</dbReference>
<evidence type="ECO:0000313" key="2">
    <source>
        <dbReference type="EMBL" id="CAK9051008.1"/>
    </source>
</evidence>
<keyword evidence="3" id="KW-1185">Reference proteome</keyword>
<accession>A0ABP0MIJ3</accession>
<keyword evidence="1" id="KW-1133">Transmembrane helix</keyword>
<feature type="transmembrane region" description="Helical" evidence="1">
    <location>
        <begin position="12"/>
        <end position="32"/>
    </location>
</feature>
<dbReference type="EMBL" id="CAXAMN010017735">
    <property type="protein sequence ID" value="CAK9051008.1"/>
    <property type="molecule type" value="Genomic_DNA"/>
</dbReference>
<feature type="transmembrane region" description="Helical" evidence="1">
    <location>
        <begin position="244"/>
        <end position="269"/>
    </location>
</feature>
<protein>
    <recommendedName>
        <fullName evidence="4">Mannosyltransferase</fullName>
    </recommendedName>
</protein>
<gene>
    <name evidence="2" type="ORF">CCMP2556_LOCUS25937</name>
</gene>
<reference evidence="2 3" key="1">
    <citation type="submission" date="2024-02" db="EMBL/GenBank/DDBJ databases">
        <authorList>
            <person name="Chen Y."/>
            <person name="Shah S."/>
            <person name="Dougan E. K."/>
            <person name="Thang M."/>
            <person name="Chan C."/>
        </authorList>
    </citation>
    <scope>NUCLEOTIDE SEQUENCE [LARGE SCALE GENOMIC DNA]</scope>
</reference>
<keyword evidence="1" id="KW-0812">Transmembrane</keyword>
<name>A0ABP0MIJ3_9DINO</name>
<feature type="transmembrane region" description="Helical" evidence="1">
    <location>
        <begin position="289"/>
        <end position="309"/>
    </location>
</feature>
<feature type="transmembrane region" description="Helical" evidence="1">
    <location>
        <begin position="52"/>
        <end position="75"/>
    </location>
</feature>